<dbReference type="CDD" id="cd15873">
    <property type="entry name" value="R-SNARE_STXBP5_6"/>
    <property type="match status" value="1"/>
</dbReference>
<evidence type="ECO:0000259" key="5">
    <source>
        <dbReference type="PROSITE" id="PS50892"/>
    </source>
</evidence>
<dbReference type="GO" id="GO:0006893">
    <property type="term" value="P:Golgi to plasma membrane transport"/>
    <property type="evidence" value="ECO:0007669"/>
    <property type="project" value="TreeGrafter"/>
</dbReference>
<dbReference type="EMBL" id="GBEZ01007765">
    <property type="protein sequence ID" value="JAC77721.1"/>
    <property type="molecule type" value="Transcribed_RNA"/>
</dbReference>
<name>A0A061S4L5_9CHLO</name>
<dbReference type="GO" id="GO:0005737">
    <property type="term" value="C:cytoplasm"/>
    <property type="evidence" value="ECO:0007669"/>
    <property type="project" value="UniProtKB-SubCell"/>
</dbReference>
<evidence type="ECO:0000256" key="3">
    <source>
        <dbReference type="PROSITE-ProRule" id="PRU00290"/>
    </source>
</evidence>
<comment type="subcellular location">
    <subcellularLocation>
        <location evidence="1">Cytoplasm</location>
    </subcellularLocation>
</comment>
<feature type="domain" description="V-SNARE coiled-coil homology" evidence="5">
    <location>
        <begin position="333"/>
        <end position="397"/>
    </location>
</feature>
<keyword evidence="3" id="KW-0175">Coiled coil</keyword>
<dbReference type="PANTHER" id="PTHR10241">
    <property type="entry name" value="LETHAL 2 GIANT LARVAE PROTEIN"/>
    <property type="match status" value="1"/>
</dbReference>
<feature type="compositionally biased region" description="Low complexity" evidence="4">
    <location>
        <begin position="335"/>
        <end position="346"/>
    </location>
</feature>
<dbReference type="Pfam" id="PF00957">
    <property type="entry name" value="Synaptobrevin"/>
    <property type="match status" value="1"/>
</dbReference>
<keyword evidence="2" id="KW-0963">Cytoplasm</keyword>
<dbReference type="SUPFAM" id="SSF58038">
    <property type="entry name" value="SNARE fusion complex"/>
    <property type="match status" value="1"/>
</dbReference>
<reference evidence="6" key="1">
    <citation type="submission" date="2014-05" db="EMBL/GenBank/DDBJ databases">
        <title>The transcriptome of the halophilic microalga Tetraselmis sp. GSL018 isolated from the Great Salt Lake, Utah.</title>
        <authorList>
            <person name="Jinkerson R.E."/>
            <person name="D'Adamo S."/>
            <person name="Posewitz M.C."/>
        </authorList>
    </citation>
    <scope>NUCLEOTIDE SEQUENCE</scope>
    <source>
        <strain evidence="6">GSL018</strain>
    </source>
</reference>
<proteinExistence type="predicted"/>
<dbReference type="PROSITE" id="PS50892">
    <property type="entry name" value="V_SNARE"/>
    <property type="match status" value="1"/>
</dbReference>
<feature type="compositionally biased region" description="Pro residues" evidence="4">
    <location>
        <begin position="272"/>
        <end position="281"/>
    </location>
</feature>
<dbReference type="InterPro" id="IPR042855">
    <property type="entry name" value="V_SNARE_CC"/>
</dbReference>
<dbReference type="PANTHER" id="PTHR10241:SF25">
    <property type="entry name" value="TOMOSYN, ISOFORM C"/>
    <property type="match status" value="1"/>
</dbReference>
<protein>
    <recommendedName>
        <fullName evidence="5">V-SNARE coiled-coil homology domain-containing protein</fullName>
    </recommendedName>
</protein>
<evidence type="ECO:0000313" key="6">
    <source>
        <dbReference type="EMBL" id="JAC77721.1"/>
    </source>
</evidence>
<feature type="compositionally biased region" description="Basic and acidic residues" evidence="4">
    <location>
        <begin position="282"/>
        <end position="298"/>
    </location>
</feature>
<accession>A0A061S4L5</accession>
<evidence type="ECO:0000256" key="4">
    <source>
        <dbReference type="SAM" id="MobiDB-lite"/>
    </source>
</evidence>
<dbReference type="AlphaFoldDB" id="A0A061S4L5"/>
<dbReference type="GO" id="GO:0045159">
    <property type="term" value="F:myosin II binding"/>
    <property type="evidence" value="ECO:0007669"/>
    <property type="project" value="TreeGrafter"/>
</dbReference>
<dbReference type="GO" id="GO:0006887">
    <property type="term" value="P:exocytosis"/>
    <property type="evidence" value="ECO:0007669"/>
    <property type="project" value="TreeGrafter"/>
</dbReference>
<dbReference type="GO" id="GO:0019905">
    <property type="term" value="F:syntaxin binding"/>
    <property type="evidence" value="ECO:0007669"/>
    <property type="project" value="TreeGrafter"/>
</dbReference>
<dbReference type="GO" id="GO:0005096">
    <property type="term" value="F:GTPase activator activity"/>
    <property type="evidence" value="ECO:0007669"/>
    <property type="project" value="TreeGrafter"/>
</dbReference>
<organism evidence="6">
    <name type="scientific">Tetraselmis sp. GSL018</name>
    <dbReference type="NCBI Taxonomy" id="582737"/>
    <lineage>
        <taxon>Eukaryota</taxon>
        <taxon>Viridiplantae</taxon>
        <taxon>Chlorophyta</taxon>
        <taxon>core chlorophytes</taxon>
        <taxon>Chlorodendrophyceae</taxon>
        <taxon>Chlorodendrales</taxon>
        <taxon>Chlorodendraceae</taxon>
        <taxon>Tetraselmis</taxon>
    </lineage>
</organism>
<dbReference type="GO" id="GO:0005886">
    <property type="term" value="C:plasma membrane"/>
    <property type="evidence" value="ECO:0007669"/>
    <property type="project" value="TreeGrafter"/>
</dbReference>
<dbReference type="Gene3D" id="1.20.5.110">
    <property type="match status" value="1"/>
</dbReference>
<sequence length="398" mass="42453">MASRSSSPSVSIGSVAAYEVQDPSYWTSFLLLAGDRRLEVCLPVAAERADREAVAEVSPKEELCCQFAAPVQAAGGWGLIALTATNQLMVYSLPRLSAVLAVHMEYCLGWPFAGGFTCRRAAPGPEGQLAVASRSGEMVRLALGGAYTLPGPESLYDIKTAVEGQARAAVRAAAARLELEAADADADDGSSREEGKPALLAGLEKFSGDLMKNLGMAAKTRKPTELRRRFNQHVAMRVRSPQQPQDDIDLPRDASIEVDDIGESGEDVSPPTKKPPPPPAPAKEEPPPRGGPKEERPSRHQSRAVGSAPLGGVPQRRTSAQIKELYGGGRQSKTSAAQGAASSASAVMGDNVARMRERGERLSKLQEKTAALEDNAKGFADMARELAKKQSSKKWWQL</sequence>
<feature type="region of interest" description="Disordered" evidence="4">
    <location>
        <begin position="261"/>
        <end position="351"/>
    </location>
</feature>
<evidence type="ECO:0000256" key="2">
    <source>
        <dbReference type="ARBA" id="ARBA00022490"/>
    </source>
</evidence>
<evidence type="ECO:0000256" key="1">
    <source>
        <dbReference type="ARBA" id="ARBA00004496"/>
    </source>
</evidence>
<gene>
    <name evidence="6" type="ORF">TSPGSL018_16945</name>
</gene>